<feature type="transmembrane region" description="Helical" evidence="7">
    <location>
        <begin position="259"/>
        <end position="280"/>
    </location>
</feature>
<feature type="transmembrane region" description="Helical" evidence="7">
    <location>
        <begin position="12"/>
        <end position="32"/>
    </location>
</feature>
<dbReference type="InterPro" id="IPR050833">
    <property type="entry name" value="Poly_Biosynth_Transport"/>
</dbReference>
<evidence type="ECO:0000256" key="4">
    <source>
        <dbReference type="ARBA" id="ARBA00022989"/>
    </source>
</evidence>
<evidence type="ECO:0000256" key="2">
    <source>
        <dbReference type="ARBA" id="ARBA00022475"/>
    </source>
</evidence>
<feature type="transmembrane region" description="Helical" evidence="7">
    <location>
        <begin position="156"/>
        <end position="174"/>
    </location>
</feature>
<comment type="subcellular location">
    <subcellularLocation>
        <location evidence="1">Cell membrane</location>
        <topology evidence="1">Multi-pass membrane protein</topology>
    </subcellularLocation>
</comment>
<keyword evidence="5 7" id="KW-0472">Membrane</keyword>
<evidence type="ECO:0008006" key="10">
    <source>
        <dbReference type="Google" id="ProtNLM"/>
    </source>
</evidence>
<feature type="transmembrane region" description="Helical" evidence="7">
    <location>
        <begin position="180"/>
        <end position="202"/>
    </location>
</feature>
<feature type="transmembrane region" description="Helical" evidence="7">
    <location>
        <begin position="391"/>
        <end position="412"/>
    </location>
</feature>
<feature type="transmembrane region" description="Helical" evidence="7">
    <location>
        <begin position="363"/>
        <end position="385"/>
    </location>
</feature>
<dbReference type="Proteomes" id="UP001370100">
    <property type="component" value="Unassembled WGS sequence"/>
</dbReference>
<feature type="region of interest" description="Disordered" evidence="6">
    <location>
        <begin position="418"/>
        <end position="444"/>
    </location>
</feature>
<dbReference type="RefSeq" id="WP_337718946.1">
    <property type="nucleotide sequence ID" value="NZ_JBBEGL010000017.1"/>
</dbReference>
<keyword evidence="3 7" id="KW-0812">Transmembrane</keyword>
<evidence type="ECO:0000313" key="9">
    <source>
        <dbReference type="Proteomes" id="UP001370100"/>
    </source>
</evidence>
<feature type="transmembrane region" description="Helical" evidence="7">
    <location>
        <begin position="120"/>
        <end position="136"/>
    </location>
</feature>
<sequence length="444" mass="46096">MTSWRDTSGDGVALALSVGGAAVVGLVSWVLAARVLDPGELGTAAAFVSAVLLVAGCTDLNLGIAVMRWLPRAGGASRTVVLRAAGAVAVMAGVVGFVYVQLPAASLVVDAAAGPGGDRALAVGLFTLTVVLYALLQHQDYVLVGVRRAWWAPARIGLLGVIRVSLLVGLGAGLTTVGVVWSWLVPTTVAVLVGSLVIARALVARTRVDDALYRLPTRREAVAFLGPTYVGKVATAVLYNQVPLLVTFRFGVEPGAAFFVVWQAVTVVDVVALYFVAPLTAAVARHPELADELSRAVRRRLLLLLVPALVVAAGFSWSILGLFGPSYRAAAPVLVLMLAGSACRLLVIHRVGEHQARGRALRYARLAVVNTLLVLGVALVAPAGTPELPGLLLPIAAGFALVQAGCGVVVVLRRRAERPGADLPPGPAPRDGTREQHDRADSDG</sequence>
<name>A0ABU8NH64_9PSEU</name>
<comment type="caution">
    <text evidence="8">The sequence shown here is derived from an EMBL/GenBank/DDBJ whole genome shotgun (WGS) entry which is preliminary data.</text>
</comment>
<protein>
    <recommendedName>
        <fullName evidence="10">O-antigen/teichoic acid export membrane protein</fullName>
    </recommendedName>
</protein>
<dbReference type="EMBL" id="JBBEGL010000017">
    <property type="protein sequence ID" value="MEJ2890754.1"/>
    <property type="molecule type" value="Genomic_DNA"/>
</dbReference>
<accession>A0ABU8NH64</accession>
<evidence type="ECO:0000256" key="3">
    <source>
        <dbReference type="ARBA" id="ARBA00022692"/>
    </source>
</evidence>
<evidence type="ECO:0000256" key="1">
    <source>
        <dbReference type="ARBA" id="ARBA00004651"/>
    </source>
</evidence>
<feature type="transmembrane region" description="Helical" evidence="7">
    <location>
        <begin position="80"/>
        <end position="100"/>
    </location>
</feature>
<organism evidence="8 9">
    <name type="scientific">Actinomycetospora aeridis</name>
    <dbReference type="NCBI Taxonomy" id="3129231"/>
    <lineage>
        <taxon>Bacteria</taxon>
        <taxon>Bacillati</taxon>
        <taxon>Actinomycetota</taxon>
        <taxon>Actinomycetes</taxon>
        <taxon>Pseudonocardiales</taxon>
        <taxon>Pseudonocardiaceae</taxon>
        <taxon>Actinomycetospora</taxon>
    </lineage>
</organism>
<feature type="transmembrane region" description="Helical" evidence="7">
    <location>
        <begin position="329"/>
        <end position="351"/>
    </location>
</feature>
<keyword evidence="2" id="KW-1003">Cell membrane</keyword>
<evidence type="ECO:0000313" key="8">
    <source>
        <dbReference type="EMBL" id="MEJ2890754.1"/>
    </source>
</evidence>
<evidence type="ECO:0000256" key="7">
    <source>
        <dbReference type="SAM" id="Phobius"/>
    </source>
</evidence>
<feature type="compositionally biased region" description="Basic and acidic residues" evidence="6">
    <location>
        <begin position="431"/>
        <end position="444"/>
    </location>
</feature>
<keyword evidence="4 7" id="KW-1133">Transmembrane helix</keyword>
<evidence type="ECO:0000256" key="5">
    <source>
        <dbReference type="ARBA" id="ARBA00023136"/>
    </source>
</evidence>
<reference evidence="8 9" key="1">
    <citation type="submission" date="2024-03" db="EMBL/GenBank/DDBJ databases">
        <title>Actinomycetospora sp. OC33-EN06, a novel actinomycete isolated from wild orchid (Aerides multiflora).</title>
        <authorList>
            <person name="Suriyachadkun C."/>
        </authorList>
    </citation>
    <scope>NUCLEOTIDE SEQUENCE [LARGE SCALE GENOMIC DNA]</scope>
    <source>
        <strain evidence="8 9">OC33-EN06</strain>
    </source>
</reference>
<proteinExistence type="predicted"/>
<feature type="transmembrane region" description="Helical" evidence="7">
    <location>
        <begin position="222"/>
        <end position="239"/>
    </location>
</feature>
<dbReference type="PANTHER" id="PTHR30250">
    <property type="entry name" value="PST FAMILY PREDICTED COLANIC ACID TRANSPORTER"/>
    <property type="match status" value="1"/>
</dbReference>
<feature type="transmembrane region" description="Helical" evidence="7">
    <location>
        <begin position="44"/>
        <end position="68"/>
    </location>
</feature>
<dbReference type="PANTHER" id="PTHR30250:SF11">
    <property type="entry name" value="O-ANTIGEN TRANSPORTER-RELATED"/>
    <property type="match status" value="1"/>
</dbReference>
<keyword evidence="9" id="KW-1185">Reference proteome</keyword>
<feature type="transmembrane region" description="Helical" evidence="7">
    <location>
        <begin position="301"/>
        <end position="323"/>
    </location>
</feature>
<evidence type="ECO:0000256" key="6">
    <source>
        <dbReference type="SAM" id="MobiDB-lite"/>
    </source>
</evidence>
<gene>
    <name evidence="8" type="ORF">WCD41_30145</name>
</gene>